<dbReference type="Gene3D" id="2.40.160.60">
    <property type="entry name" value="Outer membrane protein transport protein (OMPP1/FadL/TodX)"/>
    <property type="match status" value="1"/>
</dbReference>
<protein>
    <submittedName>
        <fullName evidence="2">Outer membrane protein</fullName>
    </submittedName>
</protein>
<evidence type="ECO:0000313" key="3">
    <source>
        <dbReference type="Proteomes" id="UP001193389"/>
    </source>
</evidence>
<feature type="signal peptide" evidence="1">
    <location>
        <begin position="1"/>
        <end position="20"/>
    </location>
</feature>
<proteinExistence type="predicted"/>
<name>A0A5K7S4H7_9BACT</name>
<reference evidence="2" key="1">
    <citation type="journal article" date="2020" name="Int. J. Syst. Evol. Microbiol.">
        <title>Aquipluma nitroreducens gen. nov. sp. nov., a novel facultatively anaerobic bacterium isolated from a freshwater lake.</title>
        <authorList>
            <person name="Watanabe M."/>
            <person name="Kojima H."/>
            <person name="Fukui M."/>
        </authorList>
    </citation>
    <scope>NUCLEOTIDE SEQUENCE</scope>
    <source>
        <strain evidence="2">MeG22</strain>
    </source>
</reference>
<feature type="chain" id="PRO_5024405777" evidence="1">
    <location>
        <begin position="21"/>
        <end position="418"/>
    </location>
</feature>
<dbReference type="SUPFAM" id="SSF56935">
    <property type="entry name" value="Porins"/>
    <property type="match status" value="1"/>
</dbReference>
<dbReference type="KEGG" id="anf:AQPE_0591"/>
<keyword evidence="3" id="KW-1185">Reference proteome</keyword>
<accession>A0A5K7S4H7</accession>
<dbReference type="AlphaFoldDB" id="A0A5K7S4H7"/>
<dbReference type="RefSeq" id="WP_318349530.1">
    <property type="nucleotide sequence ID" value="NZ_AP018694.1"/>
</dbReference>
<organism evidence="2 3">
    <name type="scientific">Aquipluma nitroreducens</name>
    <dbReference type="NCBI Taxonomy" id="2010828"/>
    <lineage>
        <taxon>Bacteria</taxon>
        <taxon>Pseudomonadati</taxon>
        <taxon>Bacteroidota</taxon>
        <taxon>Bacteroidia</taxon>
        <taxon>Marinilabiliales</taxon>
        <taxon>Prolixibacteraceae</taxon>
        <taxon>Aquipluma</taxon>
    </lineage>
</organism>
<evidence type="ECO:0000256" key="1">
    <source>
        <dbReference type="SAM" id="SignalP"/>
    </source>
</evidence>
<keyword evidence="1" id="KW-0732">Signal</keyword>
<sequence>MKFKIIIFLFLTTLPGITLLAQNSTSSPYSGFGIGELEMSSGGRNAAMGQTGIATRSSLFLNTANPASLTTIEPQSFLLDMGFNLKYTKLENSSKSVNVTDGNISWVQIGFPITKKIFGGFSLNPKSSVGYSIYSAKTIEGTSIKYPSIYEGTGGLSEAAALLAWKLSKNISFGAKTGFIWGNVTQTMNQSIGVSSTTYELAQEDKTYYSGGYFNLGTQIIIPVNSKSSIILGGIAGISSKLNAETSTTITKTYSSTSEVVSSDVKSTNSMKLPLDVGAGISYLYGSKWVATIDVKQSNWKNATIDYNPNKLTTNNSYRFGMEFSPKDDQRSFRQTTKYRMGYRYESGYLKLYNNQIHEQAITFGVGIPIRKDRSYANFSVELGTRGTTAAHLVKEDYIKLNCSFNLWDKWFIKRKFE</sequence>
<gene>
    <name evidence="2" type="ORF">AQPE_0591</name>
</gene>
<dbReference type="Proteomes" id="UP001193389">
    <property type="component" value="Chromosome"/>
</dbReference>
<evidence type="ECO:0000313" key="2">
    <source>
        <dbReference type="EMBL" id="BBE16453.1"/>
    </source>
</evidence>
<dbReference type="EMBL" id="AP018694">
    <property type="protein sequence ID" value="BBE16453.1"/>
    <property type="molecule type" value="Genomic_DNA"/>
</dbReference>